<dbReference type="OrthoDB" id="3434752at2759"/>
<name>A0A2J6RLP3_HYAVF</name>
<sequence length="56" mass="6108">RCAIPANSRKLTDLEESVIVQHIFDLATKGLPPGTYSGTIDNFRIGEPNSKQHITG</sequence>
<dbReference type="AlphaFoldDB" id="A0A2J6RLP3"/>
<accession>A0A2J6RLP3</accession>
<proteinExistence type="predicted"/>
<evidence type="ECO:0000313" key="2">
    <source>
        <dbReference type="Proteomes" id="UP000235786"/>
    </source>
</evidence>
<gene>
    <name evidence="1" type="ORF">L207DRAFT_428472</name>
</gene>
<reference evidence="1 2" key="1">
    <citation type="submission" date="2016-04" db="EMBL/GenBank/DDBJ databases">
        <title>A degradative enzymes factory behind the ericoid mycorrhizal symbiosis.</title>
        <authorList>
            <consortium name="DOE Joint Genome Institute"/>
            <person name="Martino E."/>
            <person name="Morin E."/>
            <person name="Grelet G."/>
            <person name="Kuo A."/>
            <person name="Kohler A."/>
            <person name="Daghino S."/>
            <person name="Barry K."/>
            <person name="Choi C."/>
            <person name="Cichocki N."/>
            <person name="Clum A."/>
            <person name="Copeland A."/>
            <person name="Hainaut M."/>
            <person name="Haridas S."/>
            <person name="Labutti K."/>
            <person name="Lindquist E."/>
            <person name="Lipzen A."/>
            <person name="Khouja H.-R."/>
            <person name="Murat C."/>
            <person name="Ohm R."/>
            <person name="Olson A."/>
            <person name="Spatafora J."/>
            <person name="Veneault-Fourrey C."/>
            <person name="Henrissat B."/>
            <person name="Grigoriev I."/>
            <person name="Martin F."/>
            <person name="Perotto S."/>
        </authorList>
    </citation>
    <scope>NUCLEOTIDE SEQUENCE [LARGE SCALE GENOMIC DNA]</scope>
    <source>
        <strain evidence="1 2">F</strain>
    </source>
</reference>
<dbReference type="EMBL" id="KZ613946">
    <property type="protein sequence ID" value="PMD39445.1"/>
    <property type="molecule type" value="Genomic_DNA"/>
</dbReference>
<organism evidence="1 2">
    <name type="scientific">Hyaloscypha variabilis (strain UAMH 11265 / GT02V1 / F)</name>
    <name type="common">Meliniomyces variabilis</name>
    <dbReference type="NCBI Taxonomy" id="1149755"/>
    <lineage>
        <taxon>Eukaryota</taxon>
        <taxon>Fungi</taxon>
        <taxon>Dikarya</taxon>
        <taxon>Ascomycota</taxon>
        <taxon>Pezizomycotina</taxon>
        <taxon>Leotiomycetes</taxon>
        <taxon>Helotiales</taxon>
        <taxon>Hyaloscyphaceae</taxon>
        <taxon>Hyaloscypha</taxon>
        <taxon>Hyaloscypha variabilis</taxon>
    </lineage>
</organism>
<evidence type="ECO:0000313" key="1">
    <source>
        <dbReference type="EMBL" id="PMD39445.1"/>
    </source>
</evidence>
<protein>
    <submittedName>
        <fullName evidence="1">Uncharacterized protein</fullName>
    </submittedName>
</protein>
<dbReference type="Proteomes" id="UP000235786">
    <property type="component" value="Unassembled WGS sequence"/>
</dbReference>
<keyword evidence="2" id="KW-1185">Reference proteome</keyword>
<feature type="non-terminal residue" evidence="1">
    <location>
        <position position="1"/>
    </location>
</feature>